<proteinExistence type="predicted"/>
<dbReference type="AlphaFoldDB" id="A0A0R1XV15"/>
<dbReference type="Pfam" id="PF12650">
    <property type="entry name" value="DUF3784"/>
    <property type="match status" value="1"/>
</dbReference>
<evidence type="ECO:0008006" key="4">
    <source>
        <dbReference type="Google" id="ProtNLM"/>
    </source>
</evidence>
<reference evidence="2 3" key="1">
    <citation type="journal article" date="2015" name="Genome Announc.">
        <title>Expanding the biotechnology potential of lactobacilli through comparative genomics of 213 strains and associated genera.</title>
        <authorList>
            <person name="Sun Z."/>
            <person name="Harris H.M."/>
            <person name="McCann A."/>
            <person name="Guo C."/>
            <person name="Argimon S."/>
            <person name="Zhang W."/>
            <person name="Yang X."/>
            <person name="Jeffery I.B."/>
            <person name="Cooney J.C."/>
            <person name="Kagawa T.F."/>
            <person name="Liu W."/>
            <person name="Song Y."/>
            <person name="Salvetti E."/>
            <person name="Wrobel A."/>
            <person name="Rasinkangas P."/>
            <person name="Parkhill J."/>
            <person name="Rea M.C."/>
            <person name="O'Sullivan O."/>
            <person name="Ritari J."/>
            <person name="Douillard F.P."/>
            <person name="Paul Ross R."/>
            <person name="Yang R."/>
            <person name="Briner A.E."/>
            <person name="Felis G.E."/>
            <person name="de Vos W.M."/>
            <person name="Barrangou R."/>
            <person name="Klaenhammer T.R."/>
            <person name="Caufield P.W."/>
            <person name="Cui Y."/>
            <person name="Zhang H."/>
            <person name="O'Toole P.W."/>
        </authorList>
    </citation>
    <scope>NUCLEOTIDE SEQUENCE [LARGE SCALE GENOMIC DNA]</scope>
    <source>
        <strain evidence="2 3">DSM 18527</strain>
    </source>
</reference>
<dbReference type="PATRIC" id="fig|1423734.3.peg.698"/>
<keyword evidence="1" id="KW-0812">Transmembrane</keyword>
<accession>A0A0R1XV15</accession>
<dbReference type="InterPro" id="IPR017259">
    <property type="entry name" value="UCP037672"/>
</dbReference>
<keyword evidence="3" id="KW-1185">Reference proteome</keyword>
<keyword evidence="1" id="KW-1133">Transmembrane helix</keyword>
<name>A0A0R1XV15_9LACO</name>
<protein>
    <recommendedName>
        <fullName evidence="4">DUF3784 domain-containing protein</fullName>
    </recommendedName>
</protein>
<organism evidence="2 3">
    <name type="scientific">Agrilactobacillus composti DSM 18527 = JCM 14202</name>
    <dbReference type="NCBI Taxonomy" id="1423734"/>
    <lineage>
        <taxon>Bacteria</taxon>
        <taxon>Bacillati</taxon>
        <taxon>Bacillota</taxon>
        <taxon>Bacilli</taxon>
        <taxon>Lactobacillales</taxon>
        <taxon>Lactobacillaceae</taxon>
        <taxon>Agrilactobacillus</taxon>
    </lineage>
</organism>
<dbReference type="EMBL" id="AZGA01000077">
    <property type="protein sequence ID" value="KRM31625.1"/>
    <property type="molecule type" value="Genomic_DNA"/>
</dbReference>
<sequence length="107" mass="12293">MNGKWLAGIVIAVAELLIVVYGFFLRRGKGLSWLAGYDPKEYSKAQNQWAGRVTGNYMFIFAASMLMLFWITLTTRKIGLILSALLFVVLTMLIFLIYVNYKMDHFK</sequence>
<evidence type="ECO:0000313" key="3">
    <source>
        <dbReference type="Proteomes" id="UP000051236"/>
    </source>
</evidence>
<evidence type="ECO:0000313" key="2">
    <source>
        <dbReference type="EMBL" id="KRM31625.1"/>
    </source>
</evidence>
<evidence type="ECO:0000256" key="1">
    <source>
        <dbReference type="SAM" id="Phobius"/>
    </source>
</evidence>
<dbReference type="Proteomes" id="UP000051236">
    <property type="component" value="Unassembled WGS sequence"/>
</dbReference>
<feature type="transmembrane region" description="Helical" evidence="1">
    <location>
        <begin position="78"/>
        <end position="101"/>
    </location>
</feature>
<keyword evidence="1" id="KW-0472">Membrane</keyword>
<feature type="transmembrane region" description="Helical" evidence="1">
    <location>
        <begin position="6"/>
        <end position="24"/>
    </location>
</feature>
<feature type="transmembrane region" description="Helical" evidence="1">
    <location>
        <begin position="53"/>
        <end position="72"/>
    </location>
</feature>
<gene>
    <name evidence="2" type="ORF">FC83_GL000691</name>
</gene>
<comment type="caution">
    <text evidence="2">The sequence shown here is derived from an EMBL/GenBank/DDBJ whole genome shotgun (WGS) entry which is preliminary data.</text>
</comment>